<gene>
    <name evidence="2" type="ORF">PAXINDRAFT_102424</name>
</gene>
<reference evidence="2 3" key="1">
    <citation type="submission" date="2014-06" db="EMBL/GenBank/DDBJ databases">
        <authorList>
            <consortium name="DOE Joint Genome Institute"/>
            <person name="Kuo A."/>
            <person name="Kohler A."/>
            <person name="Nagy L.G."/>
            <person name="Floudas D."/>
            <person name="Copeland A."/>
            <person name="Barry K.W."/>
            <person name="Cichocki N."/>
            <person name="Veneault-Fourrey C."/>
            <person name="LaButti K."/>
            <person name="Lindquist E.A."/>
            <person name="Lipzen A."/>
            <person name="Lundell T."/>
            <person name="Morin E."/>
            <person name="Murat C."/>
            <person name="Sun H."/>
            <person name="Tunlid A."/>
            <person name="Henrissat B."/>
            <person name="Grigoriev I.V."/>
            <person name="Hibbett D.S."/>
            <person name="Martin F."/>
            <person name="Nordberg H.P."/>
            <person name="Cantor M.N."/>
            <person name="Hua S.X."/>
        </authorList>
    </citation>
    <scope>NUCLEOTIDE SEQUENCE [LARGE SCALE GENOMIC DNA]</scope>
    <source>
        <strain evidence="2 3">ATCC 200175</strain>
    </source>
</reference>
<dbReference type="AlphaFoldDB" id="A0A0C9TCX7"/>
<organism evidence="2 3">
    <name type="scientific">Paxillus involutus ATCC 200175</name>
    <dbReference type="NCBI Taxonomy" id="664439"/>
    <lineage>
        <taxon>Eukaryota</taxon>
        <taxon>Fungi</taxon>
        <taxon>Dikarya</taxon>
        <taxon>Basidiomycota</taxon>
        <taxon>Agaricomycotina</taxon>
        <taxon>Agaricomycetes</taxon>
        <taxon>Agaricomycetidae</taxon>
        <taxon>Boletales</taxon>
        <taxon>Paxilineae</taxon>
        <taxon>Paxillaceae</taxon>
        <taxon>Paxillus</taxon>
    </lineage>
</organism>
<proteinExistence type="predicted"/>
<dbReference type="Pfam" id="PF24968">
    <property type="entry name" value="DUF7770"/>
    <property type="match status" value="1"/>
</dbReference>
<feature type="domain" description="DUF7770" evidence="1">
    <location>
        <begin position="35"/>
        <end position="175"/>
    </location>
</feature>
<dbReference type="EMBL" id="KN819541">
    <property type="protein sequence ID" value="KIJ08873.1"/>
    <property type="molecule type" value="Genomic_DNA"/>
</dbReference>
<reference evidence="3" key="2">
    <citation type="submission" date="2015-01" db="EMBL/GenBank/DDBJ databases">
        <title>Evolutionary Origins and Diversification of the Mycorrhizal Mutualists.</title>
        <authorList>
            <consortium name="DOE Joint Genome Institute"/>
            <consortium name="Mycorrhizal Genomics Consortium"/>
            <person name="Kohler A."/>
            <person name="Kuo A."/>
            <person name="Nagy L.G."/>
            <person name="Floudas D."/>
            <person name="Copeland A."/>
            <person name="Barry K.W."/>
            <person name="Cichocki N."/>
            <person name="Veneault-Fourrey C."/>
            <person name="LaButti K."/>
            <person name="Lindquist E.A."/>
            <person name="Lipzen A."/>
            <person name="Lundell T."/>
            <person name="Morin E."/>
            <person name="Murat C."/>
            <person name="Riley R."/>
            <person name="Ohm R."/>
            <person name="Sun H."/>
            <person name="Tunlid A."/>
            <person name="Henrissat B."/>
            <person name="Grigoriev I.V."/>
            <person name="Hibbett D.S."/>
            <person name="Martin F."/>
        </authorList>
    </citation>
    <scope>NUCLEOTIDE SEQUENCE [LARGE SCALE GENOMIC DNA]</scope>
    <source>
        <strain evidence="3">ATCC 200175</strain>
    </source>
</reference>
<evidence type="ECO:0000313" key="3">
    <source>
        <dbReference type="Proteomes" id="UP000053647"/>
    </source>
</evidence>
<dbReference type="InterPro" id="IPR056672">
    <property type="entry name" value="DUF7770"/>
</dbReference>
<accession>A0A0C9TCX7</accession>
<evidence type="ECO:0000313" key="2">
    <source>
        <dbReference type="EMBL" id="KIJ08873.1"/>
    </source>
</evidence>
<dbReference type="OrthoDB" id="3527137at2759"/>
<evidence type="ECO:0000259" key="1">
    <source>
        <dbReference type="Pfam" id="PF24968"/>
    </source>
</evidence>
<name>A0A0C9TCX7_PAXIN</name>
<dbReference type="HOGENOM" id="CLU_085826_1_0_1"/>
<sequence length="178" mass="19959">MANAVSTWNFDRTCTTDVYNAVVQRYTLSGFPVFPQDKNSILHWRIFVTCLTQDGRSSITVRLDMIPGADAGILTVASIQDDLFASSIAHVSEAAKGKTTVHELLKMLEQNGRNFYRFDDTGSGCLWWCRMVLGDLDRQALVSGGAVERFDAYHQEKNRGNPKRFPLPIARGTFYTIS</sequence>
<protein>
    <recommendedName>
        <fullName evidence="1">DUF7770 domain-containing protein</fullName>
    </recommendedName>
</protein>
<keyword evidence="3" id="KW-1185">Reference proteome</keyword>
<dbReference type="Proteomes" id="UP000053647">
    <property type="component" value="Unassembled WGS sequence"/>
</dbReference>